<evidence type="ECO:0000259" key="12">
    <source>
        <dbReference type="PROSITE" id="PS50102"/>
    </source>
</evidence>
<keyword evidence="5" id="KW-0677">Repeat</keyword>
<evidence type="ECO:0000256" key="5">
    <source>
        <dbReference type="ARBA" id="ARBA00022737"/>
    </source>
</evidence>
<dbReference type="OrthoDB" id="266020at2759"/>
<keyword evidence="8" id="KW-0539">Nucleus</keyword>
<dbReference type="InterPro" id="IPR012677">
    <property type="entry name" value="Nucleotide-bd_a/b_plait_sf"/>
</dbReference>
<dbReference type="GO" id="GO:0005681">
    <property type="term" value="C:spliceosomal complex"/>
    <property type="evidence" value="ECO:0007669"/>
    <property type="project" value="UniProtKB-KW"/>
</dbReference>
<dbReference type="STRING" id="1442371.A0A0D2L4J2"/>
<feature type="compositionally biased region" description="Low complexity" evidence="11">
    <location>
        <begin position="122"/>
        <end position="155"/>
    </location>
</feature>
<dbReference type="FunFam" id="3.30.70.330:FF:000039">
    <property type="entry name" value="U1 small nuclear ribonucleoprotein A"/>
    <property type="match status" value="1"/>
</dbReference>
<accession>A0A0D2L4J2</accession>
<dbReference type="Proteomes" id="UP000053411">
    <property type="component" value="Unassembled WGS sequence"/>
</dbReference>
<dbReference type="Pfam" id="PF00076">
    <property type="entry name" value="RRM_1"/>
    <property type="match status" value="2"/>
</dbReference>
<dbReference type="VEuPathDB" id="FungiDB:Z520_00661"/>
<dbReference type="InterPro" id="IPR035979">
    <property type="entry name" value="RBD_domain_sf"/>
</dbReference>
<dbReference type="InterPro" id="IPR000504">
    <property type="entry name" value="RRM_dom"/>
</dbReference>
<dbReference type="GO" id="GO:0030532">
    <property type="term" value="C:small nuclear ribonucleoprotein complex"/>
    <property type="evidence" value="ECO:0007669"/>
    <property type="project" value="UniProtKB-ARBA"/>
</dbReference>
<dbReference type="FunFam" id="3.30.70.330:FF:000029">
    <property type="entry name" value="U2 small nuclear ribonucleoprotein B"/>
    <property type="match status" value="1"/>
</dbReference>
<dbReference type="SUPFAM" id="SSF54928">
    <property type="entry name" value="RNA-binding domain, RBD"/>
    <property type="match status" value="1"/>
</dbReference>
<dbReference type="GO" id="GO:0003723">
    <property type="term" value="F:RNA binding"/>
    <property type="evidence" value="ECO:0007669"/>
    <property type="project" value="UniProtKB-UniRule"/>
</dbReference>
<evidence type="ECO:0000256" key="1">
    <source>
        <dbReference type="ARBA" id="ARBA00004123"/>
    </source>
</evidence>
<keyword evidence="3" id="KW-0507">mRNA processing</keyword>
<evidence type="ECO:0000313" key="14">
    <source>
        <dbReference type="Proteomes" id="UP000053411"/>
    </source>
</evidence>
<keyword evidence="9" id="KW-0687">Ribonucleoprotein</keyword>
<protein>
    <recommendedName>
        <fullName evidence="12">RRM domain-containing protein</fullName>
    </recommendedName>
</protein>
<gene>
    <name evidence="13" type="ORF">Z520_00661</name>
</gene>
<dbReference type="RefSeq" id="XP_016638091.1">
    <property type="nucleotide sequence ID" value="XM_016771181.1"/>
</dbReference>
<evidence type="ECO:0000256" key="6">
    <source>
        <dbReference type="ARBA" id="ARBA00022884"/>
    </source>
</evidence>
<evidence type="ECO:0000256" key="4">
    <source>
        <dbReference type="ARBA" id="ARBA00022728"/>
    </source>
</evidence>
<feature type="region of interest" description="Disordered" evidence="11">
    <location>
        <begin position="116"/>
        <end position="155"/>
    </location>
</feature>
<dbReference type="GO" id="GO:0006397">
    <property type="term" value="P:mRNA processing"/>
    <property type="evidence" value="ECO:0007669"/>
    <property type="project" value="UniProtKB-KW"/>
</dbReference>
<dbReference type="Gene3D" id="3.30.70.330">
    <property type="match status" value="2"/>
</dbReference>
<dbReference type="GO" id="GO:0008380">
    <property type="term" value="P:RNA splicing"/>
    <property type="evidence" value="ECO:0007669"/>
    <property type="project" value="UniProtKB-KW"/>
</dbReference>
<dbReference type="PANTHER" id="PTHR10501">
    <property type="entry name" value="U1 SMALL NUCLEAR RIBONUCLEOPROTEIN A/U2 SMALL NUCLEAR RIBONUCLEOPROTEIN B"/>
    <property type="match status" value="1"/>
</dbReference>
<dbReference type="AlphaFoldDB" id="A0A0D2L4J2"/>
<proteinExistence type="inferred from homology"/>
<evidence type="ECO:0000256" key="11">
    <source>
        <dbReference type="SAM" id="MobiDB-lite"/>
    </source>
</evidence>
<feature type="domain" description="RRM" evidence="12">
    <location>
        <begin position="11"/>
        <end position="90"/>
    </location>
</feature>
<evidence type="ECO:0000256" key="7">
    <source>
        <dbReference type="ARBA" id="ARBA00023187"/>
    </source>
</evidence>
<name>A0A0D2L4J2_9EURO</name>
<keyword evidence="7" id="KW-0508">mRNA splicing</keyword>
<evidence type="ECO:0000313" key="13">
    <source>
        <dbReference type="EMBL" id="KIY03969.1"/>
    </source>
</evidence>
<feature type="domain" description="RRM" evidence="12">
    <location>
        <begin position="193"/>
        <end position="268"/>
    </location>
</feature>
<evidence type="ECO:0000256" key="9">
    <source>
        <dbReference type="ARBA" id="ARBA00023274"/>
    </source>
</evidence>
<keyword evidence="4" id="KW-0747">Spliceosome</keyword>
<keyword evidence="14" id="KW-1185">Reference proteome</keyword>
<organism evidence="13 14">
    <name type="scientific">Fonsecaea multimorphosa CBS 102226</name>
    <dbReference type="NCBI Taxonomy" id="1442371"/>
    <lineage>
        <taxon>Eukaryota</taxon>
        <taxon>Fungi</taxon>
        <taxon>Dikarya</taxon>
        <taxon>Ascomycota</taxon>
        <taxon>Pezizomycotina</taxon>
        <taxon>Eurotiomycetes</taxon>
        <taxon>Chaetothyriomycetidae</taxon>
        <taxon>Chaetothyriales</taxon>
        <taxon>Herpotrichiellaceae</taxon>
        <taxon>Fonsecaea</taxon>
    </lineage>
</organism>
<dbReference type="SMART" id="SM00360">
    <property type="entry name" value="RRM"/>
    <property type="match status" value="2"/>
</dbReference>
<sequence length="268" mass="28966">MTTATQNPPNATVYVKNLEERIKIEEMKTALTEIFSEYGNIIDLVAKSNLKAKGQAFVVFDSTESAARAIEEIQGFELFDKPMQLDFARTRSDATVLREDGEPGLEKWKRARLAEKERRQAQEATQHKATTAATTTTTLKRPAPGAAAESATATAGGGLMATRPAKAAKGAGLKASGTNAAAIIPDEYLPPNKTLFLRDLPDSYDADGLSRIFSRFEGFKEVRMVPGRKGIAFVEYEAEAGAISAKEATAGMQLGDEGKGIRVTYQRA</sequence>
<dbReference type="CDD" id="cd12247">
    <property type="entry name" value="RRM2_U1A_like"/>
    <property type="match status" value="1"/>
</dbReference>
<dbReference type="GeneID" id="27706407"/>
<evidence type="ECO:0000256" key="8">
    <source>
        <dbReference type="ARBA" id="ARBA00023242"/>
    </source>
</evidence>
<evidence type="ECO:0000256" key="10">
    <source>
        <dbReference type="PROSITE-ProRule" id="PRU00176"/>
    </source>
</evidence>
<evidence type="ECO:0000256" key="2">
    <source>
        <dbReference type="ARBA" id="ARBA00007243"/>
    </source>
</evidence>
<evidence type="ECO:0000256" key="3">
    <source>
        <dbReference type="ARBA" id="ARBA00022664"/>
    </source>
</evidence>
<dbReference type="EMBL" id="KN848062">
    <property type="protein sequence ID" value="KIY03969.1"/>
    <property type="molecule type" value="Genomic_DNA"/>
</dbReference>
<keyword evidence="6 10" id="KW-0694">RNA-binding</keyword>
<dbReference type="CDD" id="cd12246">
    <property type="entry name" value="RRM1_U1A_like"/>
    <property type="match status" value="1"/>
</dbReference>
<dbReference type="PROSITE" id="PS50102">
    <property type="entry name" value="RRM"/>
    <property type="match status" value="2"/>
</dbReference>
<reference evidence="13 14" key="1">
    <citation type="submission" date="2015-01" db="EMBL/GenBank/DDBJ databases">
        <title>The Genome Sequence of Fonsecaea multimorphosa CBS 102226.</title>
        <authorList>
            <consortium name="The Broad Institute Genomics Platform"/>
            <person name="Cuomo C."/>
            <person name="de Hoog S."/>
            <person name="Gorbushina A."/>
            <person name="Stielow B."/>
            <person name="Teixiera M."/>
            <person name="Abouelleil A."/>
            <person name="Chapman S.B."/>
            <person name="Priest M."/>
            <person name="Young S.K."/>
            <person name="Wortman J."/>
            <person name="Nusbaum C."/>
            <person name="Birren B."/>
        </authorList>
    </citation>
    <scope>NUCLEOTIDE SEQUENCE [LARGE SCALE GENOMIC DNA]</scope>
    <source>
        <strain evidence="13 14">CBS 102226</strain>
    </source>
</reference>
<comment type="subcellular location">
    <subcellularLocation>
        <location evidence="1">Nucleus</location>
    </subcellularLocation>
</comment>
<comment type="similarity">
    <text evidence="2">Belongs to the RRM U1 A/B'' family.</text>
</comment>